<gene>
    <name evidence="1" type="ORF">F4562_006935</name>
</gene>
<name>A0A7W9INE6_9ACTN</name>
<reference evidence="1 2" key="1">
    <citation type="submission" date="2020-08" db="EMBL/GenBank/DDBJ databases">
        <title>Sequencing the genomes of 1000 actinobacteria strains.</title>
        <authorList>
            <person name="Klenk H.-P."/>
        </authorList>
    </citation>
    <scope>NUCLEOTIDE SEQUENCE [LARGE SCALE GENOMIC DNA]</scope>
    <source>
        <strain evidence="1 2">DSM 46887</strain>
    </source>
</reference>
<dbReference type="Proteomes" id="UP000540685">
    <property type="component" value="Unassembled WGS sequence"/>
</dbReference>
<sequence>MTDQTPEQPEWAKDLQKALQNTAAELGKGFNQMSRILAAQGAMGWAYRGDLEAARKALATLPPDHLQEISAAAAVLASLADETLRERR</sequence>
<organism evidence="1 2">
    <name type="scientific">Streptosporangium becharense</name>
    <dbReference type="NCBI Taxonomy" id="1816182"/>
    <lineage>
        <taxon>Bacteria</taxon>
        <taxon>Bacillati</taxon>
        <taxon>Actinomycetota</taxon>
        <taxon>Actinomycetes</taxon>
        <taxon>Streptosporangiales</taxon>
        <taxon>Streptosporangiaceae</taxon>
        <taxon>Streptosporangium</taxon>
    </lineage>
</organism>
<protein>
    <submittedName>
        <fullName evidence="1">Uncharacterized protein</fullName>
    </submittedName>
</protein>
<evidence type="ECO:0000313" key="2">
    <source>
        <dbReference type="Proteomes" id="UP000540685"/>
    </source>
</evidence>
<keyword evidence="2" id="KW-1185">Reference proteome</keyword>
<dbReference type="EMBL" id="JACHMP010000002">
    <property type="protein sequence ID" value="MBB5823786.1"/>
    <property type="molecule type" value="Genomic_DNA"/>
</dbReference>
<evidence type="ECO:0000313" key="1">
    <source>
        <dbReference type="EMBL" id="MBB5823786.1"/>
    </source>
</evidence>
<dbReference type="AlphaFoldDB" id="A0A7W9INE6"/>
<accession>A0A7W9INE6</accession>
<dbReference type="RefSeq" id="WP_184538036.1">
    <property type="nucleotide sequence ID" value="NZ_JACHMP010000002.1"/>
</dbReference>
<comment type="caution">
    <text evidence="1">The sequence shown here is derived from an EMBL/GenBank/DDBJ whole genome shotgun (WGS) entry which is preliminary data.</text>
</comment>
<proteinExistence type="predicted"/>